<reference evidence="1 2" key="1">
    <citation type="submission" date="2011-02" db="EMBL/GenBank/DDBJ databases">
        <authorList>
            <person name="Muzny D."/>
            <person name="Qin X."/>
            <person name="Buhay C."/>
            <person name="Dugan-Rocha S."/>
            <person name="Ding Y."/>
            <person name="Chen G."/>
            <person name="Hawes A."/>
            <person name="Holder M."/>
            <person name="Jhangiani S."/>
            <person name="Johnson A."/>
            <person name="Khan Z."/>
            <person name="Li Z."/>
            <person name="Liu W."/>
            <person name="Liu X."/>
            <person name="Perez L."/>
            <person name="Shen H."/>
            <person name="Wang Q."/>
            <person name="Watt J."/>
            <person name="Xi L."/>
            <person name="Xin Y."/>
            <person name="Zhou J."/>
            <person name="Deng J."/>
            <person name="Jiang H."/>
            <person name="Liu Y."/>
            <person name="Qu J."/>
            <person name="Song X.-Z."/>
            <person name="Zhang L."/>
            <person name="Villasana D."/>
            <person name="Johnson A."/>
            <person name="Liu J."/>
            <person name="Liyanage D."/>
            <person name="Lorensuhewa L."/>
            <person name="Robinson T."/>
            <person name="Song A."/>
            <person name="Song B.-B."/>
            <person name="Dinh H."/>
            <person name="Thornton R."/>
            <person name="Coyle M."/>
            <person name="Francisco L."/>
            <person name="Jackson L."/>
            <person name="Javaid M."/>
            <person name="Korchina V."/>
            <person name="Kovar C."/>
            <person name="Mata R."/>
            <person name="Mathew T."/>
            <person name="Ngo R."/>
            <person name="Nguyen L."/>
            <person name="Nguyen N."/>
            <person name="Okwuonu G."/>
            <person name="Ongeri F."/>
            <person name="Pham C."/>
            <person name="Simmons D."/>
            <person name="Wilczek-Boney K."/>
            <person name="Hale W."/>
            <person name="Jakkamsetti A."/>
            <person name="Pham P."/>
            <person name="Ruth R."/>
            <person name="San Lucas F."/>
            <person name="Warren J."/>
            <person name="Zhang J."/>
            <person name="Zhao Z."/>
            <person name="Zhou C."/>
            <person name="Zhu D."/>
            <person name="Lee S."/>
            <person name="Bess C."/>
            <person name="Blankenburg K."/>
            <person name="Forbes L."/>
            <person name="Fu Q."/>
            <person name="Gubbala S."/>
            <person name="Hirani K."/>
            <person name="Jayaseelan J.C."/>
            <person name="Lara F."/>
            <person name="Munidasa M."/>
            <person name="Palculict T."/>
            <person name="Patil S."/>
            <person name="Pu L.-L."/>
            <person name="Saada N."/>
            <person name="Tang L."/>
            <person name="Weissenberger G."/>
            <person name="Zhu Y."/>
            <person name="Hemphill L."/>
            <person name="Shang Y."/>
            <person name="Youmans B."/>
            <person name="Ayvaz T."/>
            <person name="Ross M."/>
            <person name="Santibanez J."/>
            <person name="Aqrawi P."/>
            <person name="Gross S."/>
            <person name="Joshi V."/>
            <person name="Fowler G."/>
            <person name="Nazareth L."/>
            <person name="Reid J."/>
            <person name="Worley K."/>
            <person name="Petrosino J."/>
            <person name="Highlander S."/>
            <person name="Gibbs R."/>
        </authorList>
    </citation>
    <scope>NUCLEOTIDE SEQUENCE [LARGE SCALE GENOMIC DNA]</scope>
    <source>
        <strain evidence="1 2">DSM 15829</strain>
    </source>
</reference>
<protein>
    <submittedName>
        <fullName evidence="1">Uncharacterized protein</fullName>
    </submittedName>
</protein>
<dbReference type="Proteomes" id="UP000005947">
    <property type="component" value="Unassembled WGS sequence"/>
</dbReference>
<proteinExistence type="predicted"/>
<sequence>MYKHKRNCLQGIRRRACALFFQIEASRVSSQTYLRILMLPMANLG</sequence>
<organism evidence="1 2">
    <name type="scientific">Fannyhessea vaginae DSM 15829</name>
    <dbReference type="NCBI Taxonomy" id="525256"/>
    <lineage>
        <taxon>Bacteria</taxon>
        <taxon>Bacillati</taxon>
        <taxon>Actinomycetota</taxon>
        <taxon>Coriobacteriia</taxon>
        <taxon>Coriobacteriales</taxon>
        <taxon>Atopobiaceae</taxon>
        <taxon>Fannyhessea</taxon>
    </lineage>
</organism>
<dbReference type="AlphaFoldDB" id="F1T5W7"/>
<comment type="caution">
    <text evidence="1">The sequence shown here is derived from an EMBL/GenBank/DDBJ whole genome shotgun (WGS) entry which is preliminary data.</text>
</comment>
<dbReference type="EMBL" id="ACGK02000001">
    <property type="protein sequence ID" value="EGF23251.1"/>
    <property type="molecule type" value="Genomic_DNA"/>
</dbReference>
<evidence type="ECO:0000313" key="2">
    <source>
        <dbReference type="Proteomes" id="UP000005947"/>
    </source>
</evidence>
<accession>F1T5W7</accession>
<name>F1T5W7_9ACTN</name>
<evidence type="ECO:0000313" key="1">
    <source>
        <dbReference type="EMBL" id="EGF23251.1"/>
    </source>
</evidence>
<keyword evidence="2" id="KW-1185">Reference proteome</keyword>
<gene>
    <name evidence="1" type="ORF">HMPREF0091_10198</name>
</gene>